<dbReference type="AlphaFoldDB" id="A0A366LJV6"/>
<feature type="region of interest" description="Disordered" evidence="1">
    <location>
        <begin position="1"/>
        <end position="24"/>
    </location>
</feature>
<dbReference type="Proteomes" id="UP000253303">
    <property type="component" value="Unassembled WGS sequence"/>
</dbReference>
<protein>
    <recommendedName>
        <fullName evidence="2">Transposase IS701-like DDE domain-containing protein</fullName>
    </recommendedName>
</protein>
<evidence type="ECO:0000259" key="2">
    <source>
        <dbReference type="Pfam" id="PF13546"/>
    </source>
</evidence>
<evidence type="ECO:0000256" key="1">
    <source>
        <dbReference type="SAM" id="MobiDB-lite"/>
    </source>
</evidence>
<dbReference type="Pfam" id="PF13546">
    <property type="entry name" value="DDE_5"/>
    <property type="match status" value="1"/>
</dbReference>
<evidence type="ECO:0000313" key="4">
    <source>
        <dbReference type="Proteomes" id="UP000253303"/>
    </source>
</evidence>
<comment type="caution">
    <text evidence="3">The sequence shown here is derived from an EMBL/GenBank/DDBJ whole genome shotgun (WGS) entry which is preliminary data.</text>
</comment>
<keyword evidence="4" id="KW-1185">Reference proteome</keyword>
<dbReference type="InterPro" id="IPR038721">
    <property type="entry name" value="IS701-like_DDE_dom"/>
</dbReference>
<gene>
    <name evidence="3" type="ORF">DP939_42080</name>
</gene>
<reference evidence="3 4" key="1">
    <citation type="submission" date="2018-06" db="EMBL/GenBank/DDBJ databases">
        <title>Sphaerisporangium craniellae sp. nov., isolated from a marine sponge in the South China Sea.</title>
        <authorList>
            <person name="Li L."/>
        </authorList>
    </citation>
    <scope>NUCLEOTIDE SEQUENCE [LARGE SCALE GENOMIC DNA]</scope>
    <source>
        <strain evidence="3 4">LHW63015</strain>
    </source>
</reference>
<name>A0A366LJV6_9ACTN</name>
<dbReference type="OrthoDB" id="4954307at2"/>
<sequence length="93" mass="9956">MDCWRTSHARTAGTWPNTPGSPAPRRCSACCAPRAGTPAAVRDDLRGYVIEQLGQGEVLIVDETGFVKKGKASAGVQRQYAGKAEAFSCRETE</sequence>
<accession>A0A366LJV6</accession>
<dbReference type="EMBL" id="QMEY01000037">
    <property type="protein sequence ID" value="RBQ14151.1"/>
    <property type="molecule type" value="Genomic_DNA"/>
</dbReference>
<proteinExistence type="predicted"/>
<evidence type="ECO:0000313" key="3">
    <source>
        <dbReference type="EMBL" id="RBQ14151.1"/>
    </source>
</evidence>
<organism evidence="3 4">
    <name type="scientific">Spongiactinospora rosea</name>
    <dbReference type="NCBI Taxonomy" id="2248750"/>
    <lineage>
        <taxon>Bacteria</taxon>
        <taxon>Bacillati</taxon>
        <taxon>Actinomycetota</taxon>
        <taxon>Actinomycetes</taxon>
        <taxon>Streptosporangiales</taxon>
        <taxon>Streptosporangiaceae</taxon>
        <taxon>Spongiactinospora</taxon>
    </lineage>
</organism>
<feature type="domain" description="Transposase IS701-like DDE" evidence="2">
    <location>
        <begin position="38"/>
        <end position="83"/>
    </location>
</feature>